<feature type="transmembrane region" description="Helical" evidence="9">
    <location>
        <begin position="356"/>
        <end position="377"/>
    </location>
</feature>
<dbReference type="PROSITE" id="PS01116">
    <property type="entry name" value="XANTH_URACIL_PERMASE"/>
    <property type="match status" value="1"/>
</dbReference>
<dbReference type="InterPro" id="IPR006043">
    <property type="entry name" value="NCS2"/>
</dbReference>
<comment type="caution">
    <text evidence="10">The sequence shown here is derived from an EMBL/GenBank/DDBJ whole genome shotgun (WGS) entry which is preliminary data.</text>
</comment>
<dbReference type="OrthoDB" id="76842at2157"/>
<name>A0A6B0SPD0_9EURY</name>
<keyword evidence="4" id="KW-1003">Cell membrane</keyword>
<dbReference type="Proteomes" id="UP000471521">
    <property type="component" value="Unassembled WGS sequence"/>
</dbReference>
<feature type="transmembrane region" description="Helical" evidence="9">
    <location>
        <begin position="183"/>
        <end position="200"/>
    </location>
</feature>
<feature type="compositionally biased region" description="Acidic residues" evidence="8">
    <location>
        <begin position="455"/>
        <end position="465"/>
    </location>
</feature>
<comment type="similarity">
    <text evidence="2">Belongs to the nucleobase:cation symporter-2 (NCS2) (TC 2.A.40) family.</text>
</comment>
<keyword evidence="5 9" id="KW-0812">Transmembrane</keyword>
<gene>
    <name evidence="10" type="ORF">GRX66_02240</name>
</gene>
<reference evidence="10 11" key="1">
    <citation type="submission" date="2019-12" db="EMBL/GenBank/DDBJ databases">
        <title>Isolation and characterization of three novel carbon monoxide-oxidizing members of Halobacteria from salione crusts and soils.</title>
        <authorList>
            <person name="Myers M.R."/>
            <person name="King G.M."/>
        </authorList>
    </citation>
    <scope>NUCLEOTIDE SEQUENCE [LARGE SCALE GENOMIC DNA]</scope>
    <source>
        <strain evidence="10 11">PCN9</strain>
    </source>
</reference>
<dbReference type="RefSeq" id="WP_159525069.1">
    <property type="nucleotide sequence ID" value="NZ_WUUU01000007.1"/>
</dbReference>
<keyword evidence="6 9" id="KW-1133">Transmembrane helix</keyword>
<feature type="transmembrane region" description="Helical" evidence="9">
    <location>
        <begin position="320"/>
        <end position="344"/>
    </location>
</feature>
<feature type="transmembrane region" description="Helical" evidence="9">
    <location>
        <begin position="290"/>
        <end position="308"/>
    </location>
</feature>
<feature type="transmembrane region" description="Helical" evidence="9">
    <location>
        <begin position="115"/>
        <end position="137"/>
    </location>
</feature>
<dbReference type="NCBIfam" id="TIGR03173">
    <property type="entry name" value="pbuX"/>
    <property type="match status" value="1"/>
</dbReference>
<evidence type="ECO:0000313" key="10">
    <source>
        <dbReference type="EMBL" id="MXR19479.1"/>
    </source>
</evidence>
<keyword evidence="11" id="KW-1185">Reference proteome</keyword>
<evidence type="ECO:0000256" key="3">
    <source>
        <dbReference type="ARBA" id="ARBA00022448"/>
    </source>
</evidence>
<dbReference type="NCBIfam" id="TIGR00801">
    <property type="entry name" value="ncs2"/>
    <property type="match status" value="1"/>
</dbReference>
<dbReference type="PANTHER" id="PTHR42810">
    <property type="entry name" value="PURINE PERMEASE C1399.01C-RELATED"/>
    <property type="match status" value="1"/>
</dbReference>
<feature type="transmembrane region" description="Helical" evidence="9">
    <location>
        <begin position="91"/>
        <end position="108"/>
    </location>
</feature>
<feature type="compositionally biased region" description="Low complexity" evidence="8">
    <location>
        <begin position="444"/>
        <end position="454"/>
    </location>
</feature>
<dbReference type="AlphaFoldDB" id="A0A6B0SPD0"/>
<feature type="transmembrane region" description="Helical" evidence="9">
    <location>
        <begin position="249"/>
        <end position="270"/>
    </location>
</feature>
<dbReference type="GO" id="GO:0042907">
    <property type="term" value="F:xanthine transmembrane transporter activity"/>
    <property type="evidence" value="ECO:0007669"/>
    <property type="project" value="TreeGrafter"/>
</dbReference>
<feature type="region of interest" description="Disordered" evidence="8">
    <location>
        <begin position="444"/>
        <end position="465"/>
    </location>
</feature>
<feature type="transmembrane region" description="Helical" evidence="9">
    <location>
        <begin position="66"/>
        <end position="85"/>
    </location>
</feature>
<evidence type="ECO:0000256" key="6">
    <source>
        <dbReference type="ARBA" id="ARBA00022989"/>
    </source>
</evidence>
<dbReference type="InterPro" id="IPR006042">
    <property type="entry name" value="Xan_ur_permease"/>
</dbReference>
<feature type="transmembrane region" description="Helical" evidence="9">
    <location>
        <begin position="212"/>
        <end position="237"/>
    </location>
</feature>
<feature type="transmembrane region" description="Helical" evidence="9">
    <location>
        <begin position="36"/>
        <end position="59"/>
    </location>
</feature>
<keyword evidence="7 9" id="KW-0472">Membrane</keyword>
<evidence type="ECO:0000256" key="4">
    <source>
        <dbReference type="ARBA" id="ARBA00022475"/>
    </source>
</evidence>
<evidence type="ECO:0000256" key="5">
    <source>
        <dbReference type="ARBA" id="ARBA00022692"/>
    </source>
</evidence>
<protein>
    <submittedName>
        <fullName evidence="10">Purine permease</fullName>
    </submittedName>
</protein>
<evidence type="ECO:0000256" key="8">
    <source>
        <dbReference type="SAM" id="MobiDB-lite"/>
    </source>
</evidence>
<proteinExistence type="inferred from homology"/>
<feature type="transmembrane region" description="Helical" evidence="9">
    <location>
        <begin position="418"/>
        <end position="438"/>
    </location>
</feature>
<dbReference type="Pfam" id="PF00860">
    <property type="entry name" value="Xan_ur_permease"/>
    <property type="match status" value="1"/>
</dbReference>
<sequence length="465" mass="47728">MPRDNEAHQRTDGGSALVEYGIEDKPDLEESVPLGIQHLLAMFLSTVALPLVIAGAIGLGPDDTAFIVQMALLVAGVATIVQAYPIGPVGARLPIVMGTSAIFVAPLIDIGGEFGLAAIFGAVLIAAPVEVVIGYFFDDVEDFFPPLVTGIVVMLVGLTLIPIAMQYSAGVPGTETFGSMENLGLAALVLVVALVVNQFFDGFLQSSSVLVAVVVGYLAAIPLGLLDLSGVAGAAWFSIPTPLNYGLEFQPSAIILVAFAYVITAMETIGDISGTTEAVGRDPTTDETKGGLIADGVMSAFAAVFNAFPNTSFSQNVGLISFTGVASRFVVAIAGVFLVVLGLVPKVAEVVAAMPNPVLGGAAIVLFGMIISIGLRIISRGAELNRRNLTIIATSLVLGVGVEWRSDTLAQLPDDVQILATSGIIVGGVAALVLNAVLPEEVPPVGEGPVGEPVAGEDPEEALDD</sequence>
<evidence type="ECO:0000256" key="1">
    <source>
        <dbReference type="ARBA" id="ARBA00004651"/>
    </source>
</evidence>
<evidence type="ECO:0000256" key="2">
    <source>
        <dbReference type="ARBA" id="ARBA00008821"/>
    </source>
</evidence>
<evidence type="ECO:0000256" key="7">
    <source>
        <dbReference type="ARBA" id="ARBA00023136"/>
    </source>
</evidence>
<dbReference type="GO" id="GO:0005886">
    <property type="term" value="C:plasma membrane"/>
    <property type="evidence" value="ECO:0007669"/>
    <property type="project" value="UniProtKB-SubCell"/>
</dbReference>
<organism evidence="10 11">
    <name type="scientific">Halobacterium bonnevillei</name>
    <dbReference type="NCBI Taxonomy" id="2692200"/>
    <lineage>
        <taxon>Archaea</taxon>
        <taxon>Methanobacteriati</taxon>
        <taxon>Methanobacteriota</taxon>
        <taxon>Stenosarchaea group</taxon>
        <taxon>Halobacteria</taxon>
        <taxon>Halobacteriales</taxon>
        <taxon>Halobacteriaceae</taxon>
        <taxon>Halobacterium</taxon>
    </lineage>
</organism>
<feature type="transmembrane region" description="Helical" evidence="9">
    <location>
        <begin position="143"/>
        <end position="163"/>
    </location>
</feature>
<dbReference type="EMBL" id="WUUU01000007">
    <property type="protein sequence ID" value="MXR19479.1"/>
    <property type="molecule type" value="Genomic_DNA"/>
</dbReference>
<comment type="subcellular location">
    <subcellularLocation>
        <location evidence="1">Cell membrane</location>
        <topology evidence="1">Multi-pass membrane protein</topology>
    </subcellularLocation>
</comment>
<evidence type="ECO:0000313" key="11">
    <source>
        <dbReference type="Proteomes" id="UP000471521"/>
    </source>
</evidence>
<dbReference type="NCBIfam" id="NF037981">
    <property type="entry name" value="NCS2_1"/>
    <property type="match status" value="1"/>
</dbReference>
<evidence type="ECO:0000256" key="9">
    <source>
        <dbReference type="SAM" id="Phobius"/>
    </source>
</evidence>
<dbReference type="PANTHER" id="PTHR42810:SF2">
    <property type="entry name" value="PURINE PERMEASE C1399.01C-RELATED"/>
    <property type="match status" value="1"/>
</dbReference>
<accession>A0A6B0SPD0</accession>
<keyword evidence="3" id="KW-0813">Transport</keyword>
<dbReference type="InterPro" id="IPR017588">
    <property type="entry name" value="UacT-like"/>
</dbReference>